<feature type="active site" description="Charge relay system" evidence="10 11">
    <location>
        <position position="192"/>
    </location>
</feature>
<feature type="domain" description="P/Homo B" evidence="14">
    <location>
        <begin position="445"/>
        <end position="582"/>
    </location>
</feature>
<evidence type="ECO:0000256" key="13">
    <source>
        <dbReference type="SAM" id="SignalP"/>
    </source>
</evidence>
<keyword evidence="12" id="KW-0472">Membrane</keyword>
<keyword evidence="12" id="KW-1133">Transmembrane helix</keyword>
<evidence type="ECO:0000256" key="7">
    <source>
        <dbReference type="ARBA" id="ARBA00023145"/>
    </source>
</evidence>
<feature type="active site" description="Charge relay system" evidence="10 11">
    <location>
        <position position="370"/>
    </location>
</feature>
<keyword evidence="3" id="KW-0165">Cleavage on pair of basic residues</keyword>
<keyword evidence="5 11" id="KW-0378">Hydrolase</keyword>
<dbReference type="GO" id="GO:0016485">
    <property type="term" value="P:protein processing"/>
    <property type="evidence" value="ECO:0007669"/>
    <property type="project" value="TreeGrafter"/>
</dbReference>
<dbReference type="PROSITE" id="PS51829">
    <property type="entry name" value="P_HOMO_B"/>
    <property type="match status" value="1"/>
</dbReference>
<dbReference type="Pfam" id="PF16470">
    <property type="entry name" value="S8_pro-domain"/>
    <property type="match status" value="1"/>
</dbReference>
<feature type="active site" description="Charge relay system" evidence="10 11">
    <location>
        <position position="154"/>
    </location>
</feature>
<dbReference type="Gene3D" id="3.30.70.850">
    <property type="entry name" value="Peptidase S8, pro-domain"/>
    <property type="match status" value="1"/>
</dbReference>
<dbReference type="InterPro" id="IPR023827">
    <property type="entry name" value="Peptidase_S8_Asp-AS"/>
</dbReference>
<keyword evidence="4 13" id="KW-0732">Signal</keyword>
<dbReference type="PRINTS" id="PR00723">
    <property type="entry name" value="SUBTILISIN"/>
</dbReference>
<dbReference type="SUPFAM" id="SSF49785">
    <property type="entry name" value="Galactose-binding domain-like"/>
    <property type="match status" value="1"/>
</dbReference>
<evidence type="ECO:0000256" key="1">
    <source>
        <dbReference type="ARBA" id="ARBA00005325"/>
    </source>
</evidence>
<keyword evidence="8" id="KW-1015">Disulfide bond</keyword>
<dbReference type="PANTHER" id="PTHR42884">
    <property type="entry name" value="PROPROTEIN CONVERTASE SUBTILISIN/KEXIN-RELATED"/>
    <property type="match status" value="1"/>
</dbReference>
<keyword evidence="16" id="KW-1185">Reference proteome</keyword>
<evidence type="ECO:0000256" key="10">
    <source>
        <dbReference type="PIRSR" id="PIRSR615500-1"/>
    </source>
</evidence>
<gene>
    <name evidence="15" type="ORF">PMEA_00029075</name>
</gene>
<evidence type="ECO:0000256" key="4">
    <source>
        <dbReference type="ARBA" id="ARBA00022729"/>
    </source>
</evidence>
<evidence type="ECO:0000256" key="5">
    <source>
        <dbReference type="ARBA" id="ARBA00022801"/>
    </source>
</evidence>
<dbReference type="InterPro" id="IPR038466">
    <property type="entry name" value="S8_pro-domain_sf"/>
</dbReference>
<proteinExistence type="inferred from homology"/>
<protein>
    <recommendedName>
        <fullName evidence="14">P/Homo B domain-containing protein</fullName>
    </recommendedName>
</protein>
<dbReference type="CDD" id="cd04059">
    <property type="entry name" value="Peptidases_S8_Protein_convertases_Kexins_Furin-like"/>
    <property type="match status" value="1"/>
</dbReference>
<evidence type="ECO:0000256" key="9">
    <source>
        <dbReference type="ARBA" id="ARBA00023180"/>
    </source>
</evidence>
<dbReference type="AlphaFoldDB" id="A0AAU9VWG1"/>
<dbReference type="InterPro" id="IPR008979">
    <property type="entry name" value="Galactose-bd-like_sf"/>
</dbReference>
<dbReference type="GO" id="GO:0004252">
    <property type="term" value="F:serine-type endopeptidase activity"/>
    <property type="evidence" value="ECO:0007669"/>
    <property type="project" value="UniProtKB-UniRule"/>
</dbReference>
<evidence type="ECO:0000313" key="16">
    <source>
        <dbReference type="Proteomes" id="UP001159428"/>
    </source>
</evidence>
<reference evidence="15 16" key="1">
    <citation type="submission" date="2022-05" db="EMBL/GenBank/DDBJ databases">
        <authorList>
            <consortium name="Genoscope - CEA"/>
            <person name="William W."/>
        </authorList>
    </citation>
    <scope>NUCLEOTIDE SEQUENCE [LARGE SCALE GENOMIC DNA]</scope>
</reference>
<dbReference type="Proteomes" id="UP001159428">
    <property type="component" value="Unassembled WGS sequence"/>
</dbReference>
<keyword evidence="2 11" id="KW-0645">Protease</keyword>
<dbReference type="SUPFAM" id="SSF54897">
    <property type="entry name" value="Protease propeptides/inhibitors"/>
    <property type="match status" value="1"/>
</dbReference>
<evidence type="ECO:0000259" key="14">
    <source>
        <dbReference type="PROSITE" id="PS51829"/>
    </source>
</evidence>
<name>A0AAU9VWG1_9CNID</name>
<keyword evidence="12" id="KW-0812">Transmembrane</keyword>
<dbReference type="PROSITE" id="PS51892">
    <property type="entry name" value="SUBTILASE"/>
    <property type="match status" value="1"/>
</dbReference>
<dbReference type="InterPro" id="IPR015500">
    <property type="entry name" value="Peptidase_S8_subtilisin-rel"/>
</dbReference>
<dbReference type="GO" id="GO:0005802">
    <property type="term" value="C:trans-Golgi network"/>
    <property type="evidence" value="ECO:0007669"/>
    <property type="project" value="TreeGrafter"/>
</dbReference>
<dbReference type="Pfam" id="PF00082">
    <property type="entry name" value="Peptidase_S8"/>
    <property type="match status" value="1"/>
</dbReference>
<evidence type="ECO:0000256" key="3">
    <source>
        <dbReference type="ARBA" id="ARBA00022685"/>
    </source>
</evidence>
<accession>A0AAU9VWG1</accession>
<organism evidence="15 16">
    <name type="scientific">Pocillopora meandrina</name>
    <dbReference type="NCBI Taxonomy" id="46732"/>
    <lineage>
        <taxon>Eukaryota</taxon>
        <taxon>Metazoa</taxon>
        <taxon>Cnidaria</taxon>
        <taxon>Anthozoa</taxon>
        <taxon>Hexacorallia</taxon>
        <taxon>Scleractinia</taxon>
        <taxon>Astrocoeniina</taxon>
        <taxon>Pocilloporidae</taxon>
        <taxon>Pocillopora</taxon>
    </lineage>
</organism>
<evidence type="ECO:0000256" key="11">
    <source>
        <dbReference type="PROSITE-ProRule" id="PRU01240"/>
    </source>
</evidence>
<dbReference type="Pfam" id="PF01483">
    <property type="entry name" value="P_proprotein"/>
    <property type="match status" value="1"/>
</dbReference>
<feature type="signal peptide" evidence="13">
    <location>
        <begin position="1"/>
        <end position="22"/>
    </location>
</feature>
<dbReference type="InterPro" id="IPR034182">
    <property type="entry name" value="Kexin/furin"/>
</dbReference>
<dbReference type="InterPro" id="IPR036852">
    <property type="entry name" value="Peptidase_S8/S53_dom_sf"/>
</dbReference>
<dbReference type="FunFam" id="3.40.50.200:FF:000021">
    <property type="entry name" value="Proprotein convertase subtilisin/kexin type 5a"/>
    <property type="match status" value="1"/>
</dbReference>
<dbReference type="InterPro" id="IPR002884">
    <property type="entry name" value="P_dom"/>
</dbReference>
<dbReference type="FunFam" id="2.60.120.260:FF:000006">
    <property type="entry name" value="Proprotein convertase subtilisin/kexin type 5"/>
    <property type="match status" value="1"/>
</dbReference>
<comment type="caution">
    <text evidence="15">The sequence shown here is derived from an EMBL/GenBank/DDBJ whole genome shotgun (WGS) entry which is preliminary data.</text>
</comment>
<keyword evidence="9" id="KW-0325">Glycoprotein</keyword>
<evidence type="ECO:0000256" key="12">
    <source>
        <dbReference type="SAM" id="Phobius"/>
    </source>
</evidence>
<keyword evidence="7" id="KW-0865">Zymogen</keyword>
<keyword evidence="6 11" id="KW-0720">Serine protease</keyword>
<dbReference type="PROSITE" id="PS00136">
    <property type="entry name" value="SUBTILASE_ASP"/>
    <property type="match status" value="1"/>
</dbReference>
<dbReference type="PANTHER" id="PTHR42884:SF23">
    <property type="entry name" value="FURIN-LIKE PROTEASE 2"/>
    <property type="match status" value="1"/>
</dbReference>
<evidence type="ECO:0000256" key="6">
    <source>
        <dbReference type="ARBA" id="ARBA00022825"/>
    </source>
</evidence>
<dbReference type="SUPFAM" id="SSF52743">
    <property type="entry name" value="Subtilisin-like"/>
    <property type="match status" value="1"/>
</dbReference>
<sequence>MMSKMAFLKLFILLALPYTCVSKRGLRYTNTWAVKIDGDITTVKNIAQRNGFNYKMKLYSNYHLFEHKDLPKVSSHPNHIHTDVLSQEPMVKWFAQQIRQKKALYDQAMSLSFNDPRWRDQMWYLNPPDGRGMNLDKVWQQGVTGKGIVVAVVDDGLQQSHPDLKDNFDPLASLDLVDFDKTPDPEGKFSGHGNRCAGVIAASANNTECGVGVAFDVSLGGIRIFGEDDDDPTDSMEALALGYKRDYIDIYSCSWGPEDTGWDMEGPGELARGQLEEGTKIGRHGKGSIFVFAAGNGGREYDSCAYNGYANSIFTITISGVSRNGSIPGYAERCSAVMATTYSQDDAEGVDSIITSDLNGTCASTFAATSAATAMASGIIALAMEVNPEVTWRDMQHLIAYSSNHDLPRSDDWMQNAAGLWVSSYFGFGLMDAAALVNYSRAWHTVPEQIKCEIPRPRLNRFLGQYGDTEVTLNVSKYSCGGENTIQYLEHVVVIIQARFDRRGYLEGNLTSPRGTTSQILPYRANDVIATDFNNWPMLSLQFWGENPEGAWNLRFRNHFPAHGFSGYLFNWTLVLYGTASDPLEKYPHVSRPFTTRINVTTSTEAMPGTVAPVARHEGLSKTEIALISSAAVLALIIVILALAYCKFGVCRRKSGADEPSNHIKFSALSRTSTEAARKESSV</sequence>
<evidence type="ECO:0000256" key="8">
    <source>
        <dbReference type="ARBA" id="ARBA00023157"/>
    </source>
</evidence>
<dbReference type="InterPro" id="IPR000209">
    <property type="entry name" value="Peptidase_S8/S53_dom"/>
</dbReference>
<comment type="similarity">
    <text evidence="1">Belongs to the peptidase S8 family. Furin subfamily.</text>
</comment>
<dbReference type="Gene3D" id="3.40.50.200">
    <property type="entry name" value="Peptidase S8/S53 domain"/>
    <property type="match status" value="1"/>
</dbReference>
<evidence type="ECO:0000256" key="2">
    <source>
        <dbReference type="ARBA" id="ARBA00022670"/>
    </source>
</evidence>
<dbReference type="EMBL" id="CALNXJ010000006">
    <property type="protein sequence ID" value="CAH3041168.1"/>
    <property type="molecule type" value="Genomic_DNA"/>
</dbReference>
<feature type="transmembrane region" description="Helical" evidence="12">
    <location>
        <begin position="625"/>
        <end position="646"/>
    </location>
</feature>
<feature type="chain" id="PRO_5043527121" description="P/Homo B domain-containing protein" evidence="13">
    <location>
        <begin position="23"/>
        <end position="683"/>
    </location>
</feature>
<dbReference type="GO" id="GO:0000139">
    <property type="term" value="C:Golgi membrane"/>
    <property type="evidence" value="ECO:0007669"/>
    <property type="project" value="TreeGrafter"/>
</dbReference>
<evidence type="ECO:0000313" key="15">
    <source>
        <dbReference type="EMBL" id="CAH3041168.1"/>
    </source>
</evidence>
<dbReference type="Gene3D" id="2.60.120.260">
    <property type="entry name" value="Galactose-binding domain-like"/>
    <property type="match status" value="1"/>
</dbReference>
<dbReference type="InterPro" id="IPR032815">
    <property type="entry name" value="S8_pro-domain"/>
</dbReference>